<organism evidence="1 2">
    <name type="scientific">Metamycoplasma alkalescens</name>
    <dbReference type="NCBI Taxonomy" id="45363"/>
    <lineage>
        <taxon>Bacteria</taxon>
        <taxon>Bacillati</taxon>
        <taxon>Mycoplasmatota</taxon>
        <taxon>Mycoplasmoidales</taxon>
        <taxon>Metamycoplasmataceae</taxon>
        <taxon>Metamycoplasma</taxon>
    </lineage>
</organism>
<dbReference type="EMBL" id="LS991949">
    <property type="protein sequence ID" value="SYV90587.1"/>
    <property type="molecule type" value="Genomic_DNA"/>
</dbReference>
<dbReference type="Proteomes" id="UP000259864">
    <property type="component" value="Chromosome 1"/>
</dbReference>
<feature type="non-terminal residue" evidence="1">
    <location>
        <position position="60"/>
    </location>
</feature>
<protein>
    <submittedName>
        <fullName evidence="1">Uncharacterized protein</fullName>
    </submittedName>
</protein>
<proteinExistence type="predicted"/>
<gene>
    <name evidence="1" type="ORF">NCTC10135_01111</name>
</gene>
<sequence length="60" mass="6620">MHSGSGRIITLRMNTMSLYESNDSSGSISLKELCNGNLTTQNVDEISIEKLAYLIIRGGW</sequence>
<dbReference type="AlphaFoldDB" id="A0A3B0P2U5"/>
<name>A0A3B0P2U5_9BACT</name>
<accession>A0A3B0P2U5</accession>
<reference evidence="2" key="1">
    <citation type="submission" date="2018-06" db="EMBL/GenBank/DDBJ databases">
        <authorList>
            <consortium name="Pathogen Informatics"/>
        </authorList>
    </citation>
    <scope>NUCLEOTIDE SEQUENCE [LARGE SCALE GENOMIC DNA]</scope>
    <source>
        <strain evidence="2">NCTC10135</strain>
    </source>
</reference>
<evidence type="ECO:0000313" key="2">
    <source>
        <dbReference type="Proteomes" id="UP000259864"/>
    </source>
</evidence>
<dbReference type="KEGG" id="mala:NCTC10135_01111"/>
<evidence type="ECO:0000313" key="1">
    <source>
        <dbReference type="EMBL" id="SYV90587.1"/>
    </source>
</evidence>